<evidence type="ECO:0000256" key="3">
    <source>
        <dbReference type="SAM" id="MobiDB-lite"/>
    </source>
</evidence>
<feature type="compositionally biased region" description="Basic and acidic residues" evidence="3">
    <location>
        <begin position="1"/>
        <end position="13"/>
    </location>
</feature>
<dbReference type="GO" id="GO:0016197">
    <property type="term" value="P:endosomal transport"/>
    <property type="evidence" value="ECO:0007669"/>
    <property type="project" value="TreeGrafter"/>
</dbReference>
<dbReference type="Proteomes" id="UP000799438">
    <property type="component" value="Unassembled WGS sequence"/>
</dbReference>
<dbReference type="OrthoDB" id="20018at2759"/>
<name>A0A6A6BH21_9PEZI</name>
<dbReference type="InterPro" id="IPR009395">
    <property type="entry name" value="BLOC1S1"/>
</dbReference>
<dbReference type="PANTHER" id="PTHR13073">
    <property type="entry name" value="BLOC-1 COMPLEX SUBUNIT 1"/>
    <property type="match status" value="1"/>
</dbReference>
<proteinExistence type="inferred from homology"/>
<organism evidence="4 5">
    <name type="scientific">Aplosporella prunicola CBS 121167</name>
    <dbReference type="NCBI Taxonomy" id="1176127"/>
    <lineage>
        <taxon>Eukaryota</taxon>
        <taxon>Fungi</taxon>
        <taxon>Dikarya</taxon>
        <taxon>Ascomycota</taxon>
        <taxon>Pezizomycotina</taxon>
        <taxon>Dothideomycetes</taxon>
        <taxon>Dothideomycetes incertae sedis</taxon>
        <taxon>Botryosphaeriales</taxon>
        <taxon>Aplosporellaceae</taxon>
        <taxon>Aplosporella</taxon>
    </lineage>
</organism>
<feature type="region of interest" description="Disordered" evidence="3">
    <location>
        <begin position="1"/>
        <end position="31"/>
    </location>
</feature>
<evidence type="ECO:0000256" key="2">
    <source>
        <dbReference type="ARBA" id="ARBA00019577"/>
    </source>
</evidence>
<protein>
    <recommendedName>
        <fullName evidence="2">Biogenesis of lysosome-related organelles complex 1 subunit 1</fullName>
    </recommendedName>
</protein>
<accession>A0A6A6BH21</accession>
<gene>
    <name evidence="4" type="ORF">K452DRAFT_168544</name>
</gene>
<dbReference type="RefSeq" id="XP_033398988.1">
    <property type="nucleotide sequence ID" value="XM_033535765.1"/>
</dbReference>
<evidence type="ECO:0000313" key="4">
    <source>
        <dbReference type="EMBL" id="KAF2143276.1"/>
    </source>
</evidence>
<dbReference type="Pfam" id="PF06320">
    <property type="entry name" value="GCN5L1"/>
    <property type="match status" value="1"/>
</dbReference>
<sequence length="122" mass="13351">MSSQTDTDRRTAEARAAVTASLSSVGSSMDTEMRTRAADIHANAIAIEKQEKDLVKQTAALTKQSAQWQKMADTSTKKLNEIGDLQNWAEMIERDLLVVEETLRLVEGREPPDTASGTSGWA</sequence>
<dbReference type="GeneID" id="54293261"/>
<evidence type="ECO:0000313" key="5">
    <source>
        <dbReference type="Proteomes" id="UP000799438"/>
    </source>
</evidence>
<comment type="similarity">
    <text evidence="1">Belongs to the BLOC1S1 family.</text>
</comment>
<evidence type="ECO:0000256" key="1">
    <source>
        <dbReference type="ARBA" id="ARBA00007133"/>
    </source>
</evidence>
<dbReference type="AlphaFoldDB" id="A0A6A6BH21"/>
<reference evidence="4" key="1">
    <citation type="journal article" date="2020" name="Stud. Mycol.">
        <title>101 Dothideomycetes genomes: a test case for predicting lifestyles and emergence of pathogens.</title>
        <authorList>
            <person name="Haridas S."/>
            <person name="Albert R."/>
            <person name="Binder M."/>
            <person name="Bloem J."/>
            <person name="Labutti K."/>
            <person name="Salamov A."/>
            <person name="Andreopoulos B."/>
            <person name="Baker S."/>
            <person name="Barry K."/>
            <person name="Bills G."/>
            <person name="Bluhm B."/>
            <person name="Cannon C."/>
            <person name="Castanera R."/>
            <person name="Culley D."/>
            <person name="Daum C."/>
            <person name="Ezra D."/>
            <person name="Gonzalez J."/>
            <person name="Henrissat B."/>
            <person name="Kuo A."/>
            <person name="Liang C."/>
            <person name="Lipzen A."/>
            <person name="Lutzoni F."/>
            <person name="Magnuson J."/>
            <person name="Mondo S."/>
            <person name="Nolan M."/>
            <person name="Ohm R."/>
            <person name="Pangilinan J."/>
            <person name="Park H.-J."/>
            <person name="Ramirez L."/>
            <person name="Alfaro M."/>
            <person name="Sun H."/>
            <person name="Tritt A."/>
            <person name="Yoshinaga Y."/>
            <person name="Zwiers L.-H."/>
            <person name="Turgeon B."/>
            <person name="Goodwin S."/>
            <person name="Spatafora J."/>
            <person name="Crous P."/>
            <person name="Grigoriev I."/>
        </authorList>
    </citation>
    <scope>NUCLEOTIDE SEQUENCE</scope>
    <source>
        <strain evidence="4">CBS 121167</strain>
    </source>
</reference>
<dbReference type="GO" id="GO:0031083">
    <property type="term" value="C:BLOC-1 complex"/>
    <property type="evidence" value="ECO:0007669"/>
    <property type="project" value="InterPro"/>
</dbReference>
<dbReference type="PANTHER" id="PTHR13073:SF0">
    <property type="entry name" value="BIOGENESIS OF LYSOSOME-RELATED ORGANELLES COMPLEX 1 SUBUNIT 1"/>
    <property type="match status" value="1"/>
</dbReference>
<keyword evidence="5" id="KW-1185">Reference proteome</keyword>
<dbReference type="EMBL" id="ML995482">
    <property type="protein sequence ID" value="KAF2143276.1"/>
    <property type="molecule type" value="Genomic_DNA"/>
</dbReference>
<feature type="compositionally biased region" description="Polar residues" evidence="3">
    <location>
        <begin position="21"/>
        <end position="30"/>
    </location>
</feature>